<comment type="caution">
    <text evidence="1">The sequence shown here is derived from an EMBL/GenBank/DDBJ whole genome shotgun (WGS) entry which is preliminary data.</text>
</comment>
<dbReference type="SUPFAM" id="SSF142906">
    <property type="entry name" value="YjbR-like"/>
    <property type="match status" value="1"/>
</dbReference>
<evidence type="ECO:0000313" key="1">
    <source>
        <dbReference type="EMBL" id="MDQ0464625.1"/>
    </source>
</evidence>
<proteinExistence type="predicted"/>
<dbReference type="InterPro" id="IPR038056">
    <property type="entry name" value="YjbR-like_sf"/>
</dbReference>
<dbReference type="RefSeq" id="WP_307349433.1">
    <property type="nucleotide sequence ID" value="NZ_JAUSVS010000004.1"/>
</dbReference>
<gene>
    <name evidence="1" type="ORF">QO010_002409</name>
</gene>
<protein>
    <recommendedName>
        <fullName evidence="3">MmcQ-like protein</fullName>
    </recommendedName>
</protein>
<organism evidence="1 2">
    <name type="scientific">Caulobacter ginsengisoli</name>
    <dbReference type="NCBI Taxonomy" id="400775"/>
    <lineage>
        <taxon>Bacteria</taxon>
        <taxon>Pseudomonadati</taxon>
        <taxon>Pseudomonadota</taxon>
        <taxon>Alphaproteobacteria</taxon>
        <taxon>Caulobacterales</taxon>
        <taxon>Caulobacteraceae</taxon>
        <taxon>Caulobacter</taxon>
    </lineage>
</organism>
<keyword evidence="2" id="KW-1185">Reference proteome</keyword>
<evidence type="ECO:0000313" key="2">
    <source>
        <dbReference type="Proteomes" id="UP001228905"/>
    </source>
</evidence>
<evidence type="ECO:0008006" key="3">
    <source>
        <dbReference type="Google" id="ProtNLM"/>
    </source>
</evidence>
<dbReference type="EMBL" id="JAUSVS010000004">
    <property type="protein sequence ID" value="MDQ0464625.1"/>
    <property type="molecule type" value="Genomic_DNA"/>
</dbReference>
<name>A0ABU0IT72_9CAUL</name>
<dbReference type="Proteomes" id="UP001228905">
    <property type="component" value="Unassembled WGS sequence"/>
</dbReference>
<reference evidence="1 2" key="1">
    <citation type="submission" date="2023-07" db="EMBL/GenBank/DDBJ databases">
        <title>Genomic Encyclopedia of Type Strains, Phase IV (KMG-IV): sequencing the most valuable type-strain genomes for metagenomic binning, comparative biology and taxonomic classification.</title>
        <authorList>
            <person name="Goeker M."/>
        </authorList>
    </citation>
    <scope>NUCLEOTIDE SEQUENCE [LARGE SCALE GENOMIC DNA]</scope>
    <source>
        <strain evidence="1 2">DSM 18695</strain>
    </source>
</reference>
<accession>A0ABU0IT72</accession>
<sequence>MSETPHQRAEAELTAFGLTLPETDAGLGWAFTRVLRVRGRMFAIFGDKAQPIDQLTVTVKLPISFEMVQDLWFVRESRGWYRQHQWAIAHFGPDDDPFSEMETLKGWLRQSYAAIAPKTLARLV</sequence>